<organism evidence="2 3">
    <name type="scientific">Fusarium albosuccineum</name>
    <dbReference type="NCBI Taxonomy" id="1237068"/>
    <lineage>
        <taxon>Eukaryota</taxon>
        <taxon>Fungi</taxon>
        <taxon>Dikarya</taxon>
        <taxon>Ascomycota</taxon>
        <taxon>Pezizomycotina</taxon>
        <taxon>Sordariomycetes</taxon>
        <taxon>Hypocreomycetidae</taxon>
        <taxon>Hypocreales</taxon>
        <taxon>Nectriaceae</taxon>
        <taxon>Fusarium</taxon>
        <taxon>Fusarium decemcellulare species complex</taxon>
    </lineage>
</organism>
<dbReference type="AlphaFoldDB" id="A0A8H4PG62"/>
<gene>
    <name evidence="2" type="ORF">FALBO_1586</name>
</gene>
<dbReference type="InterPro" id="IPR052189">
    <property type="entry name" value="L-asp_N-monooxygenase_NS-form"/>
</dbReference>
<dbReference type="InterPro" id="IPR036188">
    <property type="entry name" value="FAD/NAD-bd_sf"/>
</dbReference>
<dbReference type="SUPFAM" id="SSF51905">
    <property type="entry name" value="FAD/NAD(P)-binding domain"/>
    <property type="match status" value="1"/>
</dbReference>
<dbReference type="Gene3D" id="3.50.50.60">
    <property type="entry name" value="FAD/NAD(P)-binding domain"/>
    <property type="match status" value="1"/>
</dbReference>
<protein>
    <submittedName>
        <fullName evidence="2">Hydroxyacylglutathione hydrolase</fullName>
    </submittedName>
</protein>
<dbReference type="GO" id="GO:0016787">
    <property type="term" value="F:hydrolase activity"/>
    <property type="evidence" value="ECO:0007669"/>
    <property type="project" value="UniProtKB-KW"/>
</dbReference>
<reference evidence="2 3" key="1">
    <citation type="submission" date="2020-01" db="EMBL/GenBank/DDBJ databases">
        <title>Identification and distribution of gene clusters putatively required for synthesis of sphingolipid metabolism inhibitors in phylogenetically diverse species of the filamentous fungus Fusarium.</title>
        <authorList>
            <person name="Kim H.-S."/>
            <person name="Busman M."/>
            <person name="Brown D.W."/>
            <person name="Divon H."/>
            <person name="Uhlig S."/>
            <person name="Proctor R.H."/>
        </authorList>
    </citation>
    <scope>NUCLEOTIDE SEQUENCE [LARGE SCALE GENOMIC DNA]</scope>
    <source>
        <strain evidence="2 3">NRRL 20459</strain>
    </source>
</reference>
<proteinExistence type="predicted"/>
<evidence type="ECO:0000313" key="2">
    <source>
        <dbReference type="EMBL" id="KAF4471495.1"/>
    </source>
</evidence>
<dbReference type="InterPro" id="IPR038732">
    <property type="entry name" value="HpyO/CreE_NAD-binding"/>
</dbReference>
<dbReference type="PANTHER" id="PTHR40254:SF1">
    <property type="entry name" value="BLR0577 PROTEIN"/>
    <property type="match status" value="1"/>
</dbReference>
<dbReference type="OrthoDB" id="5084692at2759"/>
<keyword evidence="3" id="KW-1185">Reference proteome</keyword>
<evidence type="ECO:0000259" key="1">
    <source>
        <dbReference type="Pfam" id="PF13454"/>
    </source>
</evidence>
<dbReference type="Proteomes" id="UP000554235">
    <property type="component" value="Unassembled WGS sequence"/>
</dbReference>
<keyword evidence="2" id="KW-0378">Hydrolase</keyword>
<name>A0A8H4PG62_9HYPO</name>
<dbReference type="EMBL" id="JAADYS010000199">
    <property type="protein sequence ID" value="KAF4471495.1"/>
    <property type="molecule type" value="Genomic_DNA"/>
</dbReference>
<feature type="domain" description="FAD-dependent urate hydroxylase HpyO/Asp monooxygenase CreE-like FAD/NAD(P)-binding" evidence="1">
    <location>
        <begin position="9"/>
        <end position="186"/>
    </location>
</feature>
<evidence type="ECO:0000313" key="3">
    <source>
        <dbReference type="Proteomes" id="UP000554235"/>
    </source>
</evidence>
<dbReference type="Pfam" id="PF13454">
    <property type="entry name" value="NAD_binding_9"/>
    <property type="match status" value="1"/>
</dbReference>
<accession>A0A8H4PG62</accession>
<dbReference type="PANTHER" id="PTHR40254">
    <property type="entry name" value="BLR0577 PROTEIN"/>
    <property type="match status" value="1"/>
</dbReference>
<sequence length="629" mass="69861">MSSTSSRVAIVGGGLSGLASVNGLVEALGSNTYCVSITIFEPSGNVGPGLAYRIDQPYCWLLNHEADHLGTLNGGEAGFLNWMRDNREALSQEYAQAMERGWVPTNPIDGLISVDPKAYYPRCLFGRFLQYAFLKVKGDAETKGVTVTAVSQGVHRIDQQSDGKFLLYDTEEKQHLFDQVVLCTGHTYSKPDPTFACRDTYISNLYIQGERESVTAKQSSTEEPSKKPRHLGRVAVRGTGLSGNDAVLWLLEQRELGLIEYDEIVMVSRRGQLRKTRVKIGAHQLQFLTPEILGAQVRADGHISLEWLLPQIRKEMEAAYGGKKLDWEDIWNPRTADIGKHLEQSIKESASGQVVPWRSVMIALASVRQYIFEHMVDEDKGRFFRELASLLYTYQAPMPAFSAIRLHKAIQSGVLKPEAGLSDIALNDTTGKYTLTFWTSKDGRPVLTHGLESYLPADATKSQIEVDFLIDAMGQTRNFQHLQSPYPQLFNAKLLKAYQWGGIQIDPRSRQPVKGDGQLWDNVWQLGINSLGDILISINAPNNIADGLDIGRRMVKDLDKQQNSPEPPKTAIPTTVSAAQTAFGILDKHASTERGLLPTLPVRRVGYVAVELQMVQAQQRQQHTSGVAE</sequence>
<comment type="caution">
    <text evidence="2">The sequence shown here is derived from an EMBL/GenBank/DDBJ whole genome shotgun (WGS) entry which is preliminary data.</text>
</comment>